<reference evidence="2" key="1">
    <citation type="journal article" date="2020" name="Stud. Mycol.">
        <title>101 Dothideomycetes genomes: a test case for predicting lifestyles and emergence of pathogens.</title>
        <authorList>
            <person name="Haridas S."/>
            <person name="Albert R."/>
            <person name="Binder M."/>
            <person name="Bloem J."/>
            <person name="Labutti K."/>
            <person name="Salamov A."/>
            <person name="Andreopoulos B."/>
            <person name="Baker S."/>
            <person name="Barry K."/>
            <person name="Bills G."/>
            <person name="Bluhm B."/>
            <person name="Cannon C."/>
            <person name="Castanera R."/>
            <person name="Culley D."/>
            <person name="Daum C."/>
            <person name="Ezra D."/>
            <person name="Gonzalez J."/>
            <person name="Henrissat B."/>
            <person name="Kuo A."/>
            <person name="Liang C."/>
            <person name="Lipzen A."/>
            <person name="Lutzoni F."/>
            <person name="Magnuson J."/>
            <person name="Mondo S."/>
            <person name="Nolan M."/>
            <person name="Ohm R."/>
            <person name="Pangilinan J."/>
            <person name="Park H.-J."/>
            <person name="Ramirez L."/>
            <person name="Alfaro M."/>
            <person name="Sun H."/>
            <person name="Tritt A."/>
            <person name="Yoshinaga Y."/>
            <person name="Zwiers L.-H."/>
            <person name="Turgeon B."/>
            <person name="Goodwin S."/>
            <person name="Spatafora J."/>
            <person name="Crous P."/>
            <person name="Grigoriev I."/>
        </authorList>
    </citation>
    <scope>NUCLEOTIDE SEQUENCE</scope>
    <source>
        <strain evidence="2">CBS 122681</strain>
    </source>
</reference>
<dbReference type="PANTHER" id="PTHR46513">
    <property type="entry name" value="VITELLOGENIN RECEPTOR-LIKE PROTEIN-RELATED-RELATED"/>
    <property type="match status" value="1"/>
</dbReference>
<evidence type="ECO:0008006" key="4">
    <source>
        <dbReference type="Google" id="ProtNLM"/>
    </source>
</evidence>
<evidence type="ECO:0000313" key="2">
    <source>
        <dbReference type="EMBL" id="KAF2661908.1"/>
    </source>
</evidence>
<dbReference type="EMBL" id="MU004291">
    <property type="protein sequence ID" value="KAF2661908.1"/>
    <property type="molecule type" value="Genomic_DNA"/>
</dbReference>
<feature type="chain" id="PRO_5025545376" description="Fucose-specific lectin" evidence="1">
    <location>
        <begin position="20"/>
        <end position="373"/>
    </location>
</feature>
<keyword evidence="1" id="KW-0732">Signal</keyword>
<dbReference type="Proteomes" id="UP000799324">
    <property type="component" value="Unassembled WGS sequence"/>
</dbReference>
<evidence type="ECO:0000256" key="1">
    <source>
        <dbReference type="SAM" id="SignalP"/>
    </source>
</evidence>
<dbReference type="AlphaFoldDB" id="A0A6A6TSN0"/>
<evidence type="ECO:0000313" key="3">
    <source>
        <dbReference type="Proteomes" id="UP000799324"/>
    </source>
</evidence>
<dbReference type="OrthoDB" id="5958943at2759"/>
<dbReference type="SUPFAM" id="SSF63825">
    <property type="entry name" value="YWTD domain"/>
    <property type="match status" value="1"/>
</dbReference>
<dbReference type="Gene3D" id="2.120.10.30">
    <property type="entry name" value="TolB, C-terminal domain"/>
    <property type="match status" value="2"/>
</dbReference>
<protein>
    <recommendedName>
        <fullName evidence="4">Fucose-specific lectin</fullName>
    </recommendedName>
</protein>
<gene>
    <name evidence="2" type="ORF">K491DRAFT_710335</name>
</gene>
<dbReference type="InterPro" id="IPR050778">
    <property type="entry name" value="Cueball_EGF_LRP_Nidogen"/>
</dbReference>
<organism evidence="2 3">
    <name type="scientific">Lophiostoma macrostomum CBS 122681</name>
    <dbReference type="NCBI Taxonomy" id="1314788"/>
    <lineage>
        <taxon>Eukaryota</taxon>
        <taxon>Fungi</taxon>
        <taxon>Dikarya</taxon>
        <taxon>Ascomycota</taxon>
        <taxon>Pezizomycotina</taxon>
        <taxon>Dothideomycetes</taxon>
        <taxon>Pleosporomycetidae</taxon>
        <taxon>Pleosporales</taxon>
        <taxon>Lophiostomataceae</taxon>
        <taxon>Lophiostoma</taxon>
    </lineage>
</organism>
<feature type="signal peptide" evidence="1">
    <location>
        <begin position="1"/>
        <end position="19"/>
    </location>
</feature>
<accession>A0A6A6TSN0</accession>
<name>A0A6A6TSN0_9PLEO</name>
<keyword evidence="3" id="KW-1185">Reference proteome</keyword>
<sequence length="373" mass="40853">MVLTKCLLPFALSLPLLLASQVIEPAQQLHTTNALSSHTSSLQSFFILDKGCTCKQPPGPAILYAGTLPTIRNASTSSSDIPMTNLSLGVTGPPWTWAPYANLESRSMALDRSAQKVYISMSYWNSNEGDVSAIFAFNYDSSNKNKIVDRAGSGAANGGIAVSQSQKKLYFTEGDAKRYPQGTGTQMKRADLDGSNVETFVFPEQMACRLQNSTEAWCPVVEDALDRVVLDEEAGYVYWISYWKYIWRVKMDIPKGYTWENRTDIQIVYETQAMDLQVAGGYLYWIDQGGKAVWRLRVEDIGKGGSVPEAIMTGVQLNWHASIAADVEAGKLWVAAASGSAKMYSADLDGTNLANFTLSNGIYVNDVAGFGIY</sequence>
<proteinExistence type="predicted"/>
<dbReference type="PANTHER" id="PTHR46513:SF13">
    <property type="entry name" value="EGF-LIKE DOMAIN-CONTAINING PROTEIN"/>
    <property type="match status" value="1"/>
</dbReference>
<dbReference type="InterPro" id="IPR011042">
    <property type="entry name" value="6-blade_b-propeller_TolB-like"/>
</dbReference>